<sequence>MSTSIRLSEEAKSRLDLYKREGESYDDVIIRLTSDDKWAGFGVASSDPKESREGMEAIRDRMRSRMDDHVEKLDR</sequence>
<evidence type="ECO:0000313" key="2">
    <source>
        <dbReference type="EMBL" id="CAI50423.1"/>
    </source>
</evidence>
<dbReference type="KEGG" id="nph:NP_4664A"/>
<reference evidence="2 3" key="1">
    <citation type="journal article" date="2005" name="Genome Res.">
        <title>Living with two extremes: conclusions from the genome sequence of Natronomonas pharaonis.</title>
        <authorList>
            <person name="Falb M."/>
            <person name="Pfeiffer F."/>
            <person name="Palm P."/>
            <person name="Rodewald K."/>
            <person name="Hickmann V."/>
            <person name="Tittor J."/>
            <person name="Oesterhelt D."/>
        </authorList>
    </citation>
    <scope>NUCLEOTIDE SEQUENCE [LARGE SCALE GENOMIC DNA]</scope>
    <source>
        <strain evidence="3">ATCC 35678 / DSM 2160 / CIP 103997 / JCM 8858 / NBRC 14720 / NCIMB 2260 / Gabara</strain>
    </source>
</reference>
<dbReference type="EnsemblBacteria" id="CAI50423">
    <property type="protein sequence ID" value="CAI50423"/>
    <property type="gene ID" value="NP_4664A"/>
</dbReference>
<dbReference type="EMBL" id="CR936257">
    <property type="protein sequence ID" value="CAI50423.1"/>
    <property type="molecule type" value="Genomic_DNA"/>
</dbReference>
<protein>
    <submittedName>
        <fullName evidence="2">DUF217 family protein</fullName>
    </submittedName>
</protein>
<accession>A0A1U7EYT2</accession>
<dbReference type="HOGENOM" id="CLU_170073_2_1_2"/>
<dbReference type="OrthoDB" id="9187at2157"/>
<dbReference type="AlphaFoldDB" id="A0A1U7EYT2"/>
<proteinExistence type="predicted"/>
<keyword evidence="1" id="KW-1277">Toxin-antitoxin system</keyword>
<dbReference type="eggNOG" id="arCOG02681">
    <property type="taxonomic scope" value="Archaea"/>
</dbReference>
<gene>
    <name evidence="2" type="ordered locus">NP_4664A</name>
</gene>
<evidence type="ECO:0000256" key="1">
    <source>
        <dbReference type="ARBA" id="ARBA00022649"/>
    </source>
</evidence>
<name>A0A1U7EYT2_NATPD</name>
<keyword evidence="3" id="KW-1185">Reference proteome</keyword>
<dbReference type="Pfam" id="PF02697">
    <property type="entry name" value="VAPB_antitox"/>
    <property type="match status" value="1"/>
</dbReference>
<evidence type="ECO:0000313" key="3">
    <source>
        <dbReference type="Proteomes" id="UP000002698"/>
    </source>
</evidence>
<dbReference type="InterPro" id="IPR003847">
    <property type="entry name" value="Put_antitoxin"/>
</dbReference>
<organism evidence="2 3">
    <name type="scientific">Natronomonas pharaonis (strain ATCC 35678 / DSM 2160 / CIP 103997 / JCM 8858 / NBRC 14720 / NCIMB 2260 / Gabara)</name>
    <name type="common">Halobacterium pharaonis</name>
    <dbReference type="NCBI Taxonomy" id="348780"/>
    <lineage>
        <taxon>Archaea</taxon>
        <taxon>Methanobacteriati</taxon>
        <taxon>Methanobacteriota</taxon>
        <taxon>Stenosarchaea group</taxon>
        <taxon>Halobacteria</taxon>
        <taxon>Halobacteriales</taxon>
        <taxon>Natronomonadaceae</taxon>
        <taxon>Natronomonas</taxon>
    </lineage>
</organism>
<dbReference type="Proteomes" id="UP000002698">
    <property type="component" value="Chromosome"/>
</dbReference>
<dbReference type="GeneID" id="3702135"/>
<dbReference type="RefSeq" id="WP_011324037.1">
    <property type="nucleotide sequence ID" value="NC_007426.1"/>
</dbReference>